<reference evidence="1" key="2">
    <citation type="submission" date="2017-10" db="EMBL/GenBank/DDBJ databases">
        <title>Ladona fulva Genome sequencing and assembly.</title>
        <authorList>
            <person name="Murali S."/>
            <person name="Richards S."/>
            <person name="Bandaranaike D."/>
            <person name="Bellair M."/>
            <person name="Blankenburg K."/>
            <person name="Chao H."/>
            <person name="Dinh H."/>
            <person name="Doddapaneni H."/>
            <person name="Dugan-Rocha S."/>
            <person name="Elkadiri S."/>
            <person name="Gnanaolivu R."/>
            <person name="Hernandez B."/>
            <person name="Skinner E."/>
            <person name="Javaid M."/>
            <person name="Lee S."/>
            <person name="Li M."/>
            <person name="Ming W."/>
            <person name="Munidasa M."/>
            <person name="Muniz J."/>
            <person name="Nguyen L."/>
            <person name="Hughes D."/>
            <person name="Osuji N."/>
            <person name="Pu L.-L."/>
            <person name="Puazo M."/>
            <person name="Qu C."/>
            <person name="Quiroz J."/>
            <person name="Raj R."/>
            <person name="Weissenberger G."/>
            <person name="Xin Y."/>
            <person name="Zou X."/>
            <person name="Han Y."/>
            <person name="Worley K."/>
            <person name="Muzny D."/>
            <person name="Gibbs R."/>
        </authorList>
    </citation>
    <scope>NUCLEOTIDE SEQUENCE</scope>
    <source>
        <strain evidence="1">Sampled in the wild</strain>
    </source>
</reference>
<accession>A0A8K0K9H1</accession>
<keyword evidence="2" id="KW-1185">Reference proteome</keyword>
<dbReference type="Gene3D" id="3.90.550.10">
    <property type="entry name" value="Spore Coat Polysaccharide Biosynthesis Protein SpsA, Chain A"/>
    <property type="match status" value="1"/>
</dbReference>
<gene>
    <name evidence="1" type="ORF">J437_LFUL010010</name>
</gene>
<dbReference type="InterPro" id="IPR029044">
    <property type="entry name" value="Nucleotide-diphossugar_trans"/>
</dbReference>
<sequence>MFIPEENRALRLKEGVIESGSALEVAGAAAVAVIDPAAGVVAAGSSGTSNQDPQVGGVYALVDNRVGSGGGLVGSGSGGLVSASGPGSTWRAWSYLDERAYVEGGSRLRKGEDPYRRNKFNQAESDKLPSNREIPDTRNQIIEFRFPFQANIKATLTQFSTQKVGEGRRRFYLLKETILAEEEFAN</sequence>
<reference evidence="1" key="1">
    <citation type="submission" date="2013-04" db="EMBL/GenBank/DDBJ databases">
        <authorList>
            <person name="Qu J."/>
            <person name="Murali S.C."/>
            <person name="Bandaranaike D."/>
            <person name="Bellair M."/>
            <person name="Blankenburg K."/>
            <person name="Chao H."/>
            <person name="Dinh H."/>
            <person name="Doddapaneni H."/>
            <person name="Downs B."/>
            <person name="Dugan-Rocha S."/>
            <person name="Elkadiri S."/>
            <person name="Gnanaolivu R.D."/>
            <person name="Hernandez B."/>
            <person name="Javaid M."/>
            <person name="Jayaseelan J.C."/>
            <person name="Lee S."/>
            <person name="Li M."/>
            <person name="Ming W."/>
            <person name="Munidasa M."/>
            <person name="Muniz J."/>
            <person name="Nguyen L."/>
            <person name="Ongeri F."/>
            <person name="Osuji N."/>
            <person name="Pu L.-L."/>
            <person name="Puazo M."/>
            <person name="Qu C."/>
            <person name="Quiroz J."/>
            <person name="Raj R."/>
            <person name="Weissenberger G."/>
            <person name="Xin Y."/>
            <person name="Zou X."/>
            <person name="Han Y."/>
            <person name="Richards S."/>
            <person name="Worley K."/>
            <person name="Muzny D."/>
            <person name="Gibbs R."/>
        </authorList>
    </citation>
    <scope>NUCLEOTIDE SEQUENCE</scope>
    <source>
        <strain evidence="1">Sampled in the wild</strain>
    </source>
</reference>
<protein>
    <submittedName>
        <fullName evidence="1">Uncharacterized protein</fullName>
    </submittedName>
</protein>
<name>A0A8K0K9H1_LADFU</name>
<proteinExistence type="predicted"/>
<dbReference type="EMBL" id="KZ308521">
    <property type="protein sequence ID" value="KAG8230994.1"/>
    <property type="molecule type" value="Genomic_DNA"/>
</dbReference>
<dbReference type="Proteomes" id="UP000792457">
    <property type="component" value="Unassembled WGS sequence"/>
</dbReference>
<comment type="caution">
    <text evidence="1">The sequence shown here is derived from an EMBL/GenBank/DDBJ whole genome shotgun (WGS) entry which is preliminary data.</text>
</comment>
<organism evidence="1 2">
    <name type="scientific">Ladona fulva</name>
    <name type="common">Scarce chaser dragonfly</name>
    <name type="synonym">Libellula fulva</name>
    <dbReference type="NCBI Taxonomy" id="123851"/>
    <lineage>
        <taxon>Eukaryota</taxon>
        <taxon>Metazoa</taxon>
        <taxon>Ecdysozoa</taxon>
        <taxon>Arthropoda</taxon>
        <taxon>Hexapoda</taxon>
        <taxon>Insecta</taxon>
        <taxon>Pterygota</taxon>
        <taxon>Palaeoptera</taxon>
        <taxon>Odonata</taxon>
        <taxon>Epiprocta</taxon>
        <taxon>Anisoptera</taxon>
        <taxon>Libelluloidea</taxon>
        <taxon>Libellulidae</taxon>
        <taxon>Ladona</taxon>
    </lineage>
</organism>
<dbReference type="AlphaFoldDB" id="A0A8K0K9H1"/>
<dbReference type="OrthoDB" id="429263at2759"/>
<evidence type="ECO:0000313" key="2">
    <source>
        <dbReference type="Proteomes" id="UP000792457"/>
    </source>
</evidence>
<evidence type="ECO:0000313" key="1">
    <source>
        <dbReference type="EMBL" id="KAG8230994.1"/>
    </source>
</evidence>